<evidence type="ECO:0000256" key="6">
    <source>
        <dbReference type="ARBA" id="ARBA00023293"/>
    </source>
</evidence>
<dbReference type="InterPro" id="IPR003594">
    <property type="entry name" value="HATPase_dom"/>
</dbReference>
<feature type="coiled-coil region" evidence="7">
    <location>
        <begin position="139"/>
        <end position="198"/>
    </location>
</feature>
<dbReference type="PANTHER" id="PTHR43065">
    <property type="entry name" value="SENSOR HISTIDINE KINASE"/>
    <property type="match status" value="1"/>
</dbReference>
<dbReference type="PATRIC" id="fig|56107.3.peg.5404"/>
<dbReference type="Gene3D" id="3.30.565.10">
    <property type="entry name" value="Histidine kinase-like ATPase, C-terminal domain"/>
    <property type="match status" value="1"/>
</dbReference>
<dbReference type="EMBL" id="CP003642">
    <property type="protein sequence ID" value="AFZ26971.1"/>
    <property type="molecule type" value="Genomic_DNA"/>
</dbReference>
<organism evidence="9 10">
    <name type="scientific">Cylindrospermum stagnale PCC 7417</name>
    <dbReference type="NCBI Taxonomy" id="56107"/>
    <lineage>
        <taxon>Bacteria</taxon>
        <taxon>Bacillati</taxon>
        <taxon>Cyanobacteriota</taxon>
        <taxon>Cyanophyceae</taxon>
        <taxon>Nostocales</taxon>
        <taxon>Nostocaceae</taxon>
        <taxon>Cylindrospermum</taxon>
    </lineage>
</organism>
<evidence type="ECO:0000256" key="4">
    <source>
        <dbReference type="ARBA" id="ARBA00022777"/>
    </source>
</evidence>
<keyword evidence="5" id="KW-0902">Two-component regulatory system</keyword>
<dbReference type="PRINTS" id="PR00344">
    <property type="entry name" value="BCTRLSENSOR"/>
</dbReference>
<accession>K9X4I0</accession>
<keyword evidence="6" id="KW-0141">cGMP biosynthesis</keyword>
<dbReference type="RefSeq" id="WP_015210208.1">
    <property type="nucleotide sequence ID" value="NC_019757.1"/>
</dbReference>
<evidence type="ECO:0000259" key="8">
    <source>
        <dbReference type="PROSITE" id="PS50109"/>
    </source>
</evidence>
<evidence type="ECO:0000256" key="2">
    <source>
        <dbReference type="ARBA" id="ARBA00022553"/>
    </source>
</evidence>
<evidence type="ECO:0000313" key="9">
    <source>
        <dbReference type="EMBL" id="AFZ26971.1"/>
    </source>
</evidence>
<dbReference type="Gene3D" id="3.30.450.260">
    <property type="entry name" value="Haem NO binding associated domain"/>
    <property type="match status" value="1"/>
</dbReference>
<feature type="domain" description="Histidine kinase" evidence="8">
    <location>
        <begin position="210"/>
        <end position="468"/>
    </location>
</feature>
<evidence type="ECO:0000256" key="3">
    <source>
        <dbReference type="ARBA" id="ARBA00022741"/>
    </source>
</evidence>
<sequence length="475" mass="54289">MTSSQFNLSPQSFIKAFPFHVVFNRDRSIVQVGEVLQRIHPYPLVGSLIEQHFQILRPKIQIEFIAITKRINSLFLFKCLHNGMIFKGQMIYQQEQDMMFFLCSVWLNDTNSLTSYGLKLNDFAIHDQTVDLIFLQQGKNTALEDIQNLTNELTQQQAQLQEALAVQKNLAHTAETQAKKLEHTLKELQHTQSQLIQTEKMSSLGQLVAGVAHEINNPISFIYGNIKYIREYAEYLLRLIDFYQKHNSQAHPEIEELLKENDLEFIIKDLPKILSSIEVGSNRIREIVLTLQSFSRNDKTAIQSVDIHEGIDSTLLILQHRLQEKLNTPSIKIIKEYGNLPLIKCYMGQLNQVFMNILSNAIEALHKHNKELSPAERKDYLSTIIIHTQVINSDWVRISIKDNGSGMTEAVKQRIFDPFFTTKPVGEGAGLGLSISYQIIVDKHQGRIDCISKPGQGAEFVIEIPMKYSPTAKTS</sequence>
<comment type="catalytic activity">
    <reaction evidence="1">
        <text>ATP + protein L-histidine = ADP + protein N-phospho-L-histidine.</text>
        <dbReference type="EC" id="2.7.13.3"/>
    </reaction>
</comment>
<dbReference type="STRING" id="56107.Cylst_4919"/>
<dbReference type="InterPro" id="IPR003661">
    <property type="entry name" value="HisK_dim/P_dom"/>
</dbReference>
<dbReference type="Pfam" id="PF02518">
    <property type="entry name" value="HATPase_c"/>
    <property type="match status" value="1"/>
</dbReference>
<evidence type="ECO:0000256" key="7">
    <source>
        <dbReference type="SAM" id="Coils"/>
    </source>
</evidence>
<dbReference type="PROSITE" id="PS50109">
    <property type="entry name" value="HIS_KIN"/>
    <property type="match status" value="1"/>
</dbReference>
<dbReference type="Pfam" id="PF07701">
    <property type="entry name" value="HNOBA"/>
    <property type="match status" value="2"/>
</dbReference>
<dbReference type="InterPro" id="IPR011645">
    <property type="entry name" value="HNOB_dom_associated"/>
</dbReference>
<reference evidence="9 10" key="1">
    <citation type="submission" date="2012-06" db="EMBL/GenBank/DDBJ databases">
        <title>Finished chromosome of genome of Cylindrospermum stagnale PCC 7417.</title>
        <authorList>
            <consortium name="US DOE Joint Genome Institute"/>
            <person name="Gugger M."/>
            <person name="Coursin T."/>
            <person name="Rippka R."/>
            <person name="Tandeau De Marsac N."/>
            <person name="Huntemann M."/>
            <person name="Wei C.-L."/>
            <person name="Han J."/>
            <person name="Detter J.C."/>
            <person name="Han C."/>
            <person name="Tapia R."/>
            <person name="Chen A."/>
            <person name="Kyrpides N."/>
            <person name="Mavromatis K."/>
            <person name="Markowitz V."/>
            <person name="Szeto E."/>
            <person name="Ivanova N."/>
            <person name="Pagani I."/>
            <person name="Pati A."/>
            <person name="Goodwin L."/>
            <person name="Nordberg H.P."/>
            <person name="Cantor M.N."/>
            <person name="Hua S.X."/>
            <person name="Woyke T."/>
            <person name="Kerfeld C.A."/>
        </authorList>
    </citation>
    <scope>NUCLEOTIDE SEQUENCE [LARGE SCALE GENOMIC DNA]</scope>
    <source>
        <strain evidence="9 10">PCC 7417</strain>
    </source>
</reference>
<gene>
    <name evidence="9" type="ORF">Cylst_4919</name>
</gene>
<proteinExistence type="predicted"/>
<dbReference type="InterPro" id="IPR005467">
    <property type="entry name" value="His_kinase_dom"/>
</dbReference>
<name>K9X4I0_9NOST</name>
<dbReference type="SMART" id="SM00387">
    <property type="entry name" value="HATPase_c"/>
    <property type="match status" value="1"/>
</dbReference>
<dbReference type="SUPFAM" id="SSF47384">
    <property type="entry name" value="Homodimeric domain of signal transducing histidine kinase"/>
    <property type="match status" value="1"/>
</dbReference>
<keyword evidence="2" id="KW-0597">Phosphoprotein</keyword>
<keyword evidence="4 9" id="KW-0808">Transferase</keyword>
<dbReference type="Gene3D" id="1.10.287.130">
    <property type="match status" value="1"/>
</dbReference>
<dbReference type="PANTHER" id="PTHR43065:SF50">
    <property type="entry name" value="HISTIDINE KINASE"/>
    <property type="match status" value="1"/>
</dbReference>
<dbReference type="Proteomes" id="UP000010475">
    <property type="component" value="Chromosome"/>
</dbReference>
<dbReference type="InterPro" id="IPR042463">
    <property type="entry name" value="HNOB_dom_associated_sf"/>
</dbReference>
<dbReference type="GO" id="GO:0000166">
    <property type="term" value="F:nucleotide binding"/>
    <property type="evidence" value="ECO:0007669"/>
    <property type="project" value="UniProtKB-KW"/>
</dbReference>
<evidence type="ECO:0000313" key="10">
    <source>
        <dbReference type="Proteomes" id="UP000010475"/>
    </source>
</evidence>
<evidence type="ECO:0000256" key="1">
    <source>
        <dbReference type="ARBA" id="ARBA00000085"/>
    </source>
</evidence>
<dbReference type="InterPro" id="IPR004358">
    <property type="entry name" value="Sig_transdc_His_kin-like_C"/>
</dbReference>
<keyword evidence="4 9" id="KW-0418">Kinase</keyword>
<dbReference type="AlphaFoldDB" id="K9X4I0"/>
<dbReference type="KEGG" id="csg:Cylst_4919"/>
<dbReference type="SMART" id="SM00388">
    <property type="entry name" value="HisKA"/>
    <property type="match status" value="1"/>
</dbReference>
<keyword evidence="7" id="KW-0175">Coiled coil</keyword>
<evidence type="ECO:0000256" key="5">
    <source>
        <dbReference type="ARBA" id="ARBA00023012"/>
    </source>
</evidence>
<dbReference type="InterPro" id="IPR036097">
    <property type="entry name" value="HisK_dim/P_sf"/>
</dbReference>
<dbReference type="CDD" id="cd00082">
    <property type="entry name" value="HisKA"/>
    <property type="match status" value="1"/>
</dbReference>
<dbReference type="GO" id="GO:0004383">
    <property type="term" value="F:guanylate cyclase activity"/>
    <property type="evidence" value="ECO:0007669"/>
    <property type="project" value="InterPro"/>
</dbReference>
<dbReference type="OrthoDB" id="9773246at2"/>
<dbReference type="HOGENOM" id="CLU_000445_114_39_3"/>
<dbReference type="GO" id="GO:0000155">
    <property type="term" value="F:phosphorelay sensor kinase activity"/>
    <property type="evidence" value="ECO:0007669"/>
    <property type="project" value="InterPro"/>
</dbReference>
<protein>
    <submittedName>
        <fullName evidence="9">Histidine kinase,histidine kinase</fullName>
    </submittedName>
</protein>
<dbReference type="eggNOG" id="COG4191">
    <property type="taxonomic scope" value="Bacteria"/>
</dbReference>
<keyword evidence="10" id="KW-1185">Reference proteome</keyword>
<keyword evidence="3" id="KW-0547">Nucleotide-binding</keyword>
<dbReference type="InterPro" id="IPR036890">
    <property type="entry name" value="HATPase_C_sf"/>
</dbReference>
<dbReference type="SUPFAM" id="SSF55874">
    <property type="entry name" value="ATPase domain of HSP90 chaperone/DNA topoisomerase II/histidine kinase"/>
    <property type="match status" value="1"/>
</dbReference>